<dbReference type="KEGG" id="rte:GSU10_13940"/>
<dbReference type="AlphaFoldDB" id="A0AAE6RL26"/>
<feature type="compositionally biased region" description="Basic and acidic residues" evidence="4">
    <location>
        <begin position="300"/>
        <end position="312"/>
    </location>
</feature>
<sequence length="336" mass="36089">MHRHARGLALSGETALDWLEGRGLRFLGRANELRIFADAYSAPEISFARVWKTAGTYSSRTHGAADELQVTVVTDGSMRLSSPAGPLTLDRGRAFLSGDDGLTLTLDAPAATVEVVLSDAFTERFAVGSPPGLPVDPVGRYAPMLASLVNSVLTGLEDPREEWPLLVASIENLAATLLLDAAATRLRGTPAEKRLVRRALETIRRRSSDASFTVSALARETGLSERRLQAVFAAALGVPPALALREARVRTARRLLTALDRPGRAELEAVARRSGFPSYRTFRASVAGAPPGVRATGGKADARDADRAEARTDVVPTSRDQTRGQEIDSSLDRRTR</sequence>
<feature type="domain" description="HTH araC/xylS-type" evidence="5">
    <location>
        <begin position="197"/>
        <end position="282"/>
    </location>
</feature>
<feature type="compositionally biased region" description="Basic and acidic residues" evidence="4">
    <location>
        <begin position="320"/>
        <end position="336"/>
    </location>
</feature>
<keyword evidence="2" id="KW-0238">DNA-binding</keyword>
<name>A0AAE6RL26_9MICO</name>
<organism evidence="6 7">
    <name type="scientific">Rathayibacter tanaceti</name>
    <dbReference type="NCBI Taxonomy" id="1671680"/>
    <lineage>
        <taxon>Bacteria</taxon>
        <taxon>Bacillati</taxon>
        <taxon>Actinomycetota</taxon>
        <taxon>Actinomycetes</taxon>
        <taxon>Micrococcales</taxon>
        <taxon>Microbacteriaceae</taxon>
        <taxon>Rathayibacter</taxon>
    </lineage>
</organism>
<dbReference type="PANTHER" id="PTHR46796">
    <property type="entry name" value="HTH-TYPE TRANSCRIPTIONAL ACTIVATOR RHAS-RELATED"/>
    <property type="match status" value="1"/>
</dbReference>
<keyword evidence="3" id="KW-0804">Transcription</keyword>
<dbReference type="GO" id="GO:0043565">
    <property type="term" value="F:sequence-specific DNA binding"/>
    <property type="evidence" value="ECO:0007669"/>
    <property type="project" value="InterPro"/>
</dbReference>
<dbReference type="Pfam" id="PF12833">
    <property type="entry name" value="HTH_18"/>
    <property type="match status" value="1"/>
</dbReference>
<keyword evidence="1" id="KW-0805">Transcription regulation</keyword>
<evidence type="ECO:0000256" key="1">
    <source>
        <dbReference type="ARBA" id="ARBA00023015"/>
    </source>
</evidence>
<gene>
    <name evidence="6" type="ORF">GSU10_13940</name>
</gene>
<proteinExistence type="predicted"/>
<dbReference type="Proteomes" id="UP000465031">
    <property type="component" value="Chromosome"/>
</dbReference>
<dbReference type="PROSITE" id="PS01124">
    <property type="entry name" value="HTH_ARAC_FAMILY_2"/>
    <property type="match status" value="1"/>
</dbReference>
<evidence type="ECO:0000256" key="4">
    <source>
        <dbReference type="SAM" id="MobiDB-lite"/>
    </source>
</evidence>
<evidence type="ECO:0000256" key="2">
    <source>
        <dbReference type="ARBA" id="ARBA00023125"/>
    </source>
</evidence>
<accession>A0AAE6RL26</accession>
<evidence type="ECO:0000313" key="7">
    <source>
        <dbReference type="Proteomes" id="UP000465031"/>
    </source>
</evidence>
<dbReference type="EMBL" id="CP047186">
    <property type="protein sequence ID" value="QHC56620.1"/>
    <property type="molecule type" value="Genomic_DNA"/>
</dbReference>
<dbReference type="SMART" id="SM00342">
    <property type="entry name" value="HTH_ARAC"/>
    <property type="match status" value="1"/>
</dbReference>
<evidence type="ECO:0000259" key="5">
    <source>
        <dbReference type="PROSITE" id="PS01124"/>
    </source>
</evidence>
<dbReference type="RefSeq" id="WP_132505372.1">
    <property type="nucleotide sequence ID" value="NZ_CP047186.1"/>
</dbReference>
<reference evidence="7" key="1">
    <citation type="submission" date="2019-12" db="EMBL/GenBank/DDBJ databases">
        <title>Complete and draft genome sequences of new strains and members of some known species of the genus Rathayibacter isolated from plants.</title>
        <authorList>
            <person name="Tarlachkov S.V."/>
            <person name="Starodumova I.P."/>
            <person name="Dorofeeva L.V."/>
            <person name="Prisyazhnaya N.V."/>
            <person name="Leyn S."/>
            <person name="Zlamal J."/>
            <person name="Elan M."/>
            <person name="Osterman A.L."/>
            <person name="Nadler S."/>
            <person name="Subbotin S.A."/>
            <person name="Evtushenko L.I."/>
        </authorList>
    </citation>
    <scope>NUCLEOTIDE SEQUENCE [LARGE SCALE GENOMIC DNA]</scope>
    <source>
        <strain evidence="7">VKM Ac-2761</strain>
    </source>
</reference>
<dbReference type="InterPro" id="IPR018060">
    <property type="entry name" value="HTH_AraC"/>
</dbReference>
<protein>
    <submittedName>
        <fullName evidence="6">Helix-turn-helix domain-containing protein</fullName>
    </submittedName>
</protein>
<dbReference type="Gene3D" id="1.10.10.60">
    <property type="entry name" value="Homeodomain-like"/>
    <property type="match status" value="1"/>
</dbReference>
<evidence type="ECO:0000256" key="3">
    <source>
        <dbReference type="ARBA" id="ARBA00023163"/>
    </source>
</evidence>
<dbReference type="InterPro" id="IPR050204">
    <property type="entry name" value="AraC_XylS_family_regulators"/>
</dbReference>
<feature type="region of interest" description="Disordered" evidence="4">
    <location>
        <begin position="288"/>
        <end position="336"/>
    </location>
</feature>
<dbReference type="GO" id="GO:0003700">
    <property type="term" value="F:DNA-binding transcription factor activity"/>
    <property type="evidence" value="ECO:0007669"/>
    <property type="project" value="InterPro"/>
</dbReference>
<evidence type="ECO:0000313" key="6">
    <source>
        <dbReference type="EMBL" id="QHC56620.1"/>
    </source>
</evidence>